<keyword evidence="3 6" id="KW-0812">Transmembrane</keyword>
<feature type="transmembrane region" description="Helical" evidence="6">
    <location>
        <begin position="105"/>
        <end position="127"/>
    </location>
</feature>
<feature type="transmembrane region" description="Helical" evidence="6">
    <location>
        <begin position="395"/>
        <end position="414"/>
    </location>
</feature>
<feature type="transmembrane region" description="Helical" evidence="6">
    <location>
        <begin position="165"/>
        <end position="182"/>
    </location>
</feature>
<dbReference type="PROSITE" id="PS50850">
    <property type="entry name" value="MFS"/>
    <property type="match status" value="1"/>
</dbReference>
<dbReference type="KEGG" id="sarm:DVA86_18885"/>
<gene>
    <name evidence="8" type="ORF">DVA86_18885</name>
</gene>
<feature type="domain" description="Major facilitator superfamily (MFS) profile" evidence="7">
    <location>
        <begin position="14"/>
        <end position="419"/>
    </location>
</feature>
<comment type="subcellular location">
    <subcellularLocation>
        <location evidence="1">Cell membrane</location>
        <topology evidence="1">Multi-pass membrane protein</topology>
    </subcellularLocation>
</comment>
<sequence>MMALVAQVRTYERSVQLLMVNQFTINLGFYMLMPYLAAHLSGSLGLAGWLVGLILGVRNFSQQGMFLIGGTLADRLGYKPLIVAGCVLRTVGFATLALVSSLPALLAASAATGLAGALFNPAVRAYLAADSGERRVEAFALFNVFYQAGILLGPLVGMVLTGVDFRVTCLVSAAIFALLSVVQIRALPARRADEAGGTQKAARESVLAEWRGIVANRPFLLFSLAMIGSYVLSFQVYLALPLEARRMGGDGMAGTGAVALLFAASGLSTIICQTRVTAWFKARVQPGQALAWGLLTMGAAFVPLLAATALPVPDGGVGQWLLAALPASLAALLLALGTMIAYPFEMDTIVRLAGNRLVATHYGLYNTICGIGITLGNLLTGAALDAARSAGMSALPWMALLGVGLACAAALYGLHRTGRLTSADSPARPATV</sequence>
<evidence type="ECO:0000256" key="3">
    <source>
        <dbReference type="ARBA" id="ARBA00022692"/>
    </source>
</evidence>
<dbReference type="PANTHER" id="PTHR42688">
    <property type="entry name" value="CONSERVED PROTEIN"/>
    <property type="match status" value="1"/>
</dbReference>
<evidence type="ECO:0000256" key="4">
    <source>
        <dbReference type="ARBA" id="ARBA00022989"/>
    </source>
</evidence>
<protein>
    <submittedName>
        <fullName evidence="8">MFS transporter</fullName>
    </submittedName>
</protein>
<dbReference type="InterPro" id="IPR036259">
    <property type="entry name" value="MFS_trans_sf"/>
</dbReference>
<feature type="transmembrane region" description="Helical" evidence="6">
    <location>
        <begin position="78"/>
        <end position="99"/>
    </location>
</feature>
<keyword evidence="5 6" id="KW-0472">Membrane</keyword>
<feature type="transmembrane region" description="Helical" evidence="6">
    <location>
        <begin position="292"/>
        <end position="312"/>
    </location>
</feature>
<evidence type="ECO:0000259" key="7">
    <source>
        <dbReference type="PROSITE" id="PS50850"/>
    </source>
</evidence>
<keyword evidence="9" id="KW-1185">Reference proteome</keyword>
<dbReference type="GO" id="GO:0022857">
    <property type="term" value="F:transmembrane transporter activity"/>
    <property type="evidence" value="ECO:0007669"/>
    <property type="project" value="InterPro"/>
</dbReference>
<reference evidence="8 9" key="1">
    <citation type="submission" date="2018-07" db="EMBL/GenBank/DDBJ databases">
        <title>Draft genome of the type strain Streptomyces armeniacus ATCC 15676.</title>
        <authorList>
            <person name="Labana P."/>
            <person name="Gosse J.T."/>
            <person name="Boddy C.N."/>
        </authorList>
    </citation>
    <scope>NUCLEOTIDE SEQUENCE [LARGE SCALE GENOMIC DNA]</scope>
    <source>
        <strain evidence="8 9">ATCC 15676</strain>
    </source>
</reference>
<dbReference type="GO" id="GO:0005886">
    <property type="term" value="C:plasma membrane"/>
    <property type="evidence" value="ECO:0007669"/>
    <property type="project" value="UniProtKB-SubCell"/>
</dbReference>
<dbReference type="AlphaFoldDB" id="A0A345XRY9"/>
<feature type="transmembrane region" description="Helical" evidence="6">
    <location>
        <begin position="363"/>
        <end position="383"/>
    </location>
</feature>
<proteinExistence type="predicted"/>
<dbReference type="InterPro" id="IPR011701">
    <property type="entry name" value="MFS"/>
</dbReference>
<accession>A0A345XRY9</accession>
<dbReference type="Pfam" id="PF07690">
    <property type="entry name" value="MFS_1"/>
    <property type="match status" value="1"/>
</dbReference>
<evidence type="ECO:0000256" key="5">
    <source>
        <dbReference type="ARBA" id="ARBA00023136"/>
    </source>
</evidence>
<feature type="transmembrane region" description="Helical" evidence="6">
    <location>
        <begin position="219"/>
        <end position="240"/>
    </location>
</feature>
<dbReference type="PANTHER" id="PTHR42688:SF1">
    <property type="entry name" value="BLR5212 PROTEIN"/>
    <property type="match status" value="1"/>
</dbReference>
<dbReference type="EMBL" id="CP031320">
    <property type="protein sequence ID" value="AXK34405.1"/>
    <property type="molecule type" value="Genomic_DNA"/>
</dbReference>
<keyword evidence="4 6" id="KW-1133">Transmembrane helix</keyword>
<evidence type="ECO:0000313" key="8">
    <source>
        <dbReference type="EMBL" id="AXK34405.1"/>
    </source>
</evidence>
<dbReference type="InterPro" id="IPR020846">
    <property type="entry name" value="MFS_dom"/>
</dbReference>
<feature type="transmembrane region" description="Helical" evidence="6">
    <location>
        <begin position="252"/>
        <end position="272"/>
    </location>
</feature>
<evidence type="ECO:0000256" key="1">
    <source>
        <dbReference type="ARBA" id="ARBA00004651"/>
    </source>
</evidence>
<dbReference type="Gene3D" id="1.20.1250.20">
    <property type="entry name" value="MFS general substrate transporter like domains"/>
    <property type="match status" value="1"/>
</dbReference>
<dbReference type="SUPFAM" id="SSF103473">
    <property type="entry name" value="MFS general substrate transporter"/>
    <property type="match status" value="1"/>
</dbReference>
<dbReference type="InterPro" id="IPR052425">
    <property type="entry name" value="Uncharacterized_MFS-type"/>
</dbReference>
<dbReference type="Proteomes" id="UP000254425">
    <property type="component" value="Chromosome"/>
</dbReference>
<feature type="transmembrane region" description="Helical" evidence="6">
    <location>
        <begin position="36"/>
        <end position="57"/>
    </location>
</feature>
<name>A0A345XRY9_9ACTN</name>
<evidence type="ECO:0000256" key="6">
    <source>
        <dbReference type="SAM" id="Phobius"/>
    </source>
</evidence>
<feature type="transmembrane region" description="Helical" evidence="6">
    <location>
        <begin position="139"/>
        <end position="159"/>
    </location>
</feature>
<evidence type="ECO:0000313" key="9">
    <source>
        <dbReference type="Proteomes" id="UP000254425"/>
    </source>
</evidence>
<organism evidence="8 9">
    <name type="scientific">Streptomyces armeniacus</name>
    <dbReference type="NCBI Taxonomy" id="83291"/>
    <lineage>
        <taxon>Bacteria</taxon>
        <taxon>Bacillati</taxon>
        <taxon>Actinomycetota</taxon>
        <taxon>Actinomycetes</taxon>
        <taxon>Kitasatosporales</taxon>
        <taxon>Streptomycetaceae</taxon>
        <taxon>Streptomyces</taxon>
    </lineage>
</organism>
<keyword evidence="2" id="KW-1003">Cell membrane</keyword>
<feature type="transmembrane region" description="Helical" evidence="6">
    <location>
        <begin position="318"/>
        <end position="342"/>
    </location>
</feature>
<evidence type="ECO:0000256" key="2">
    <source>
        <dbReference type="ARBA" id="ARBA00022475"/>
    </source>
</evidence>